<evidence type="ECO:0000259" key="3">
    <source>
        <dbReference type="PROSITE" id="PS50940"/>
    </source>
</evidence>
<keyword evidence="2" id="KW-0732">Signal</keyword>
<feature type="domain" description="Chitin-binding type-2" evidence="3">
    <location>
        <begin position="165"/>
        <end position="225"/>
    </location>
</feature>
<dbReference type="AlphaFoldDB" id="A0AAW0STM9"/>
<protein>
    <recommendedName>
        <fullName evidence="3">Chitin-binding type-2 domain-containing protein</fullName>
    </recommendedName>
</protein>
<dbReference type="SUPFAM" id="SSF57625">
    <property type="entry name" value="Invertebrate chitin-binding proteins"/>
    <property type="match status" value="2"/>
</dbReference>
<keyword evidence="5" id="KW-1185">Reference proteome</keyword>
<feature type="compositionally biased region" description="Pro residues" evidence="1">
    <location>
        <begin position="111"/>
        <end position="125"/>
    </location>
</feature>
<accession>A0AAW0STM9</accession>
<dbReference type="EMBL" id="JARAKH010000044">
    <property type="protein sequence ID" value="KAK8378695.1"/>
    <property type="molecule type" value="Genomic_DNA"/>
</dbReference>
<dbReference type="InterPro" id="IPR036508">
    <property type="entry name" value="Chitin-bd_dom_sf"/>
</dbReference>
<evidence type="ECO:0000256" key="2">
    <source>
        <dbReference type="SAM" id="SignalP"/>
    </source>
</evidence>
<sequence>MRVSALLLASLFCYGHALRGSPDIRSFHFGLPGALVADEQEEVATAYLCPATGMDHFPNVTRCDGYYLCLEGVGSHQLCPEGMLYNSNAPSNTYPCEDAANVTCDLPPIVCPPPGPPGPPGPQGPPGTGGQQEPPGPPSVCPMPPSVRPIPPSPPTLMPPAPSPPPVCPDSFTRHLPAHGSCSSFYECRGGVAERQECPGDLLYNAASPPTRFPCDYFYNVVCGVSLAPPSGFFFQQQQQKQQKQGDRELDQPKKIFNFYTYVTNKW</sequence>
<dbReference type="Pfam" id="PF01607">
    <property type="entry name" value="CBM_14"/>
    <property type="match status" value="1"/>
</dbReference>
<evidence type="ECO:0000256" key="1">
    <source>
        <dbReference type="SAM" id="MobiDB-lite"/>
    </source>
</evidence>
<evidence type="ECO:0000313" key="4">
    <source>
        <dbReference type="EMBL" id="KAK8378695.1"/>
    </source>
</evidence>
<dbReference type="GO" id="GO:0008061">
    <property type="term" value="F:chitin binding"/>
    <property type="evidence" value="ECO:0007669"/>
    <property type="project" value="InterPro"/>
</dbReference>
<feature type="chain" id="PRO_5043777104" description="Chitin-binding type-2 domain-containing protein" evidence="2">
    <location>
        <begin position="18"/>
        <end position="267"/>
    </location>
</feature>
<evidence type="ECO:0000313" key="5">
    <source>
        <dbReference type="Proteomes" id="UP001487740"/>
    </source>
</evidence>
<reference evidence="4 5" key="1">
    <citation type="submission" date="2023-03" db="EMBL/GenBank/DDBJ databases">
        <title>High-quality genome of Scylla paramamosain provides insights in environmental adaptation.</title>
        <authorList>
            <person name="Zhang L."/>
        </authorList>
    </citation>
    <scope>NUCLEOTIDE SEQUENCE [LARGE SCALE GENOMIC DNA]</scope>
    <source>
        <strain evidence="4">LZ_2023a</strain>
        <tissue evidence="4">Muscle</tissue>
    </source>
</reference>
<gene>
    <name evidence="4" type="ORF">O3P69_009416</name>
</gene>
<dbReference type="Proteomes" id="UP001487740">
    <property type="component" value="Unassembled WGS sequence"/>
</dbReference>
<name>A0AAW0STM9_SCYPA</name>
<feature type="compositionally biased region" description="Pro residues" evidence="1">
    <location>
        <begin position="134"/>
        <end position="165"/>
    </location>
</feature>
<feature type="signal peptide" evidence="2">
    <location>
        <begin position="1"/>
        <end position="17"/>
    </location>
</feature>
<proteinExistence type="predicted"/>
<organism evidence="4 5">
    <name type="scientific">Scylla paramamosain</name>
    <name type="common">Mud crab</name>
    <dbReference type="NCBI Taxonomy" id="85552"/>
    <lineage>
        <taxon>Eukaryota</taxon>
        <taxon>Metazoa</taxon>
        <taxon>Ecdysozoa</taxon>
        <taxon>Arthropoda</taxon>
        <taxon>Crustacea</taxon>
        <taxon>Multicrustacea</taxon>
        <taxon>Malacostraca</taxon>
        <taxon>Eumalacostraca</taxon>
        <taxon>Eucarida</taxon>
        <taxon>Decapoda</taxon>
        <taxon>Pleocyemata</taxon>
        <taxon>Brachyura</taxon>
        <taxon>Eubrachyura</taxon>
        <taxon>Portunoidea</taxon>
        <taxon>Portunidae</taxon>
        <taxon>Portuninae</taxon>
        <taxon>Scylla</taxon>
    </lineage>
</organism>
<dbReference type="GO" id="GO:0005576">
    <property type="term" value="C:extracellular region"/>
    <property type="evidence" value="ECO:0007669"/>
    <property type="project" value="InterPro"/>
</dbReference>
<dbReference type="PROSITE" id="PS50940">
    <property type="entry name" value="CHIT_BIND_II"/>
    <property type="match status" value="2"/>
</dbReference>
<dbReference type="SMART" id="SM00494">
    <property type="entry name" value="ChtBD2"/>
    <property type="match status" value="2"/>
</dbReference>
<dbReference type="Gene3D" id="2.170.140.10">
    <property type="entry name" value="Chitin binding domain"/>
    <property type="match status" value="2"/>
</dbReference>
<feature type="region of interest" description="Disordered" evidence="1">
    <location>
        <begin position="111"/>
        <end position="165"/>
    </location>
</feature>
<dbReference type="InterPro" id="IPR002557">
    <property type="entry name" value="Chitin-bd_dom"/>
</dbReference>
<comment type="caution">
    <text evidence="4">The sequence shown here is derived from an EMBL/GenBank/DDBJ whole genome shotgun (WGS) entry which is preliminary data.</text>
</comment>
<feature type="domain" description="Chitin-binding type-2" evidence="3">
    <location>
        <begin position="46"/>
        <end position="106"/>
    </location>
</feature>